<reference evidence="1 2" key="1">
    <citation type="submission" date="2018-08" db="EMBL/GenBank/DDBJ databases">
        <title>Genome analysis of the thermophilic bacterium of the candidate phylum Aminicenantes from deep subsurface aquifer revealed its physiology and ecological role.</title>
        <authorList>
            <person name="Kadnikov V.V."/>
            <person name="Mardanov A.V."/>
            <person name="Beletsky A.V."/>
            <person name="Karnachuk O.V."/>
            <person name="Ravin N.V."/>
        </authorList>
    </citation>
    <scope>NUCLEOTIDE SEQUENCE [LARGE SCALE GENOMIC DNA]</scope>
    <source>
        <strain evidence="1">BY38</strain>
    </source>
</reference>
<gene>
    <name evidence="1" type="ORF">OP8BY_1855</name>
</gene>
<proteinExistence type="predicted"/>
<sequence length="46" mass="5287">MKKKTFQNSLKRVSQKTMTRSEGVSFFPGRVMPCLRPVPLFIIKSS</sequence>
<evidence type="ECO:0000313" key="2">
    <source>
        <dbReference type="Proteomes" id="UP000257323"/>
    </source>
</evidence>
<name>A0A3E2BNG2_9BACT</name>
<dbReference type="AlphaFoldDB" id="A0A3E2BNG2"/>
<comment type="caution">
    <text evidence="1">The sequence shown here is derived from an EMBL/GenBank/DDBJ whole genome shotgun (WGS) entry which is preliminary data.</text>
</comment>
<dbReference type="EMBL" id="QUAH01000004">
    <property type="protein sequence ID" value="RFT16251.1"/>
    <property type="molecule type" value="Genomic_DNA"/>
</dbReference>
<dbReference type="Proteomes" id="UP000257323">
    <property type="component" value="Unassembled WGS sequence"/>
</dbReference>
<organism evidence="1 2">
    <name type="scientific">Candidatus Saccharicenans subterraneus</name>
    <dbReference type="NCBI Taxonomy" id="2508984"/>
    <lineage>
        <taxon>Bacteria</taxon>
        <taxon>Candidatus Aminicenantota</taxon>
        <taxon>Candidatus Aminicenantia</taxon>
        <taxon>Candidatus Aminicenantales</taxon>
        <taxon>Candidatus Saccharicenantaceae</taxon>
        <taxon>Candidatus Saccharicenans</taxon>
    </lineage>
</organism>
<protein>
    <submittedName>
        <fullName evidence="1">Uncharacterized protein</fullName>
    </submittedName>
</protein>
<evidence type="ECO:0000313" key="1">
    <source>
        <dbReference type="EMBL" id="RFT16251.1"/>
    </source>
</evidence>
<accession>A0A3E2BNG2</accession>